<name>A0A268QUP4_SHOCL</name>
<evidence type="ECO:0000313" key="5">
    <source>
        <dbReference type="Proteomes" id="UP000216133"/>
    </source>
</evidence>
<dbReference type="EMBL" id="NPBS01000816">
    <property type="protein sequence ID" value="PAF11744.1"/>
    <property type="molecule type" value="Genomic_DNA"/>
</dbReference>
<reference evidence="4 5" key="1">
    <citation type="submission" date="2017-07" db="EMBL/GenBank/DDBJ databases">
        <title>Isolation and whole genome analysis of endospore-forming bacteria from heroin.</title>
        <authorList>
            <person name="Kalinowski J."/>
            <person name="Ahrens B."/>
            <person name="Al-Dilaimi A."/>
            <person name="Winkler A."/>
            <person name="Wibberg D."/>
            <person name="Schleenbecker U."/>
            <person name="Ruckert C."/>
            <person name="Wolfel R."/>
            <person name="Grass G."/>
        </authorList>
    </citation>
    <scope>NUCLEOTIDE SEQUENCE [LARGE SCALE GENOMIC DNA]</scope>
    <source>
        <strain evidence="4 5">7523-2</strain>
    </source>
</reference>
<dbReference type="SUPFAM" id="SSF51445">
    <property type="entry name" value="(Trans)glycosidases"/>
    <property type="match status" value="1"/>
</dbReference>
<accession>A0A268QUP4</accession>
<keyword evidence="2" id="KW-0326">Glycosidase</keyword>
<evidence type="ECO:0000256" key="1">
    <source>
        <dbReference type="ARBA" id="ARBA00022801"/>
    </source>
</evidence>
<keyword evidence="1" id="KW-0378">Hydrolase</keyword>
<sequence length="73" mass="8520">VLDTFKENGIYAFLATPSGARPAWMSKKYPEVLRTERNRVRNLHGKRHNHCYTSPVYRRKTAIINGKLAERYA</sequence>
<dbReference type="PANTHER" id="PTHR36447:SF1">
    <property type="entry name" value="BETA-GALACTOSIDASE GANA"/>
    <property type="match status" value="1"/>
</dbReference>
<dbReference type="GO" id="GO:0004565">
    <property type="term" value="F:beta-galactosidase activity"/>
    <property type="evidence" value="ECO:0007669"/>
    <property type="project" value="InterPro"/>
</dbReference>
<dbReference type="Proteomes" id="UP000216133">
    <property type="component" value="Unassembled WGS sequence"/>
</dbReference>
<dbReference type="InterPro" id="IPR013529">
    <property type="entry name" value="Glyco_hydro_42_N"/>
</dbReference>
<organism evidence="4 5">
    <name type="scientific">Shouchella clausii</name>
    <name type="common">Alkalihalobacillus clausii</name>
    <dbReference type="NCBI Taxonomy" id="79880"/>
    <lineage>
        <taxon>Bacteria</taxon>
        <taxon>Bacillati</taxon>
        <taxon>Bacillota</taxon>
        <taxon>Bacilli</taxon>
        <taxon>Bacillales</taxon>
        <taxon>Bacillaceae</taxon>
        <taxon>Shouchella</taxon>
    </lineage>
</organism>
<dbReference type="PANTHER" id="PTHR36447">
    <property type="entry name" value="BETA-GALACTOSIDASE GANA"/>
    <property type="match status" value="1"/>
</dbReference>
<comment type="caution">
    <text evidence="4">The sequence shown here is derived from an EMBL/GenBank/DDBJ whole genome shotgun (WGS) entry which is preliminary data.</text>
</comment>
<evidence type="ECO:0000259" key="3">
    <source>
        <dbReference type="Pfam" id="PF02449"/>
    </source>
</evidence>
<dbReference type="Gene3D" id="3.20.20.80">
    <property type="entry name" value="Glycosidases"/>
    <property type="match status" value="1"/>
</dbReference>
<evidence type="ECO:0000256" key="2">
    <source>
        <dbReference type="ARBA" id="ARBA00023295"/>
    </source>
</evidence>
<dbReference type="InterPro" id="IPR017853">
    <property type="entry name" value="GH"/>
</dbReference>
<dbReference type="InterPro" id="IPR003476">
    <property type="entry name" value="Glyco_hydro_42"/>
</dbReference>
<dbReference type="AlphaFoldDB" id="A0A268QUP4"/>
<proteinExistence type="predicted"/>
<feature type="domain" description="Glycoside hydrolase family 42 N-terminal" evidence="3">
    <location>
        <begin position="1"/>
        <end position="73"/>
    </location>
</feature>
<gene>
    <name evidence="4" type="ORF">CHH61_25650</name>
</gene>
<dbReference type="RefSeq" id="WP_176471958.1">
    <property type="nucleotide sequence ID" value="NZ_NPBS01000816.1"/>
</dbReference>
<dbReference type="Pfam" id="PF02449">
    <property type="entry name" value="Glyco_hydro_42"/>
    <property type="match status" value="1"/>
</dbReference>
<dbReference type="GO" id="GO:0009341">
    <property type="term" value="C:beta-galactosidase complex"/>
    <property type="evidence" value="ECO:0007669"/>
    <property type="project" value="InterPro"/>
</dbReference>
<evidence type="ECO:0000313" key="4">
    <source>
        <dbReference type="EMBL" id="PAF11744.1"/>
    </source>
</evidence>
<dbReference type="GO" id="GO:0005975">
    <property type="term" value="P:carbohydrate metabolic process"/>
    <property type="evidence" value="ECO:0007669"/>
    <property type="project" value="InterPro"/>
</dbReference>
<protein>
    <recommendedName>
        <fullName evidence="3">Glycoside hydrolase family 42 N-terminal domain-containing protein</fullName>
    </recommendedName>
</protein>
<feature type="non-terminal residue" evidence="4">
    <location>
        <position position="73"/>
    </location>
</feature>
<feature type="non-terminal residue" evidence="4">
    <location>
        <position position="1"/>
    </location>
</feature>